<comment type="subcellular location">
    <subcellularLocation>
        <location evidence="6">Cytoplasm</location>
    </subcellularLocation>
</comment>
<dbReference type="PIRSF" id="PIRSF038953">
    <property type="entry name" value="SigI"/>
    <property type="match status" value="1"/>
</dbReference>
<dbReference type="SUPFAM" id="SSF88946">
    <property type="entry name" value="Sigma2 domain of RNA polymerase sigma factors"/>
    <property type="match status" value="1"/>
</dbReference>
<evidence type="ECO:0000313" key="8">
    <source>
        <dbReference type="EMBL" id="CDX05024.1"/>
    </source>
</evidence>
<accession>A0A098B836</accession>
<dbReference type="RefSeq" id="WP_208926699.1">
    <property type="nucleotide sequence ID" value="NZ_LK996017.1"/>
</dbReference>
<dbReference type="GO" id="GO:0006352">
    <property type="term" value="P:DNA-templated transcription initiation"/>
    <property type="evidence" value="ECO:0007669"/>
    <property type="project" value="UniProtKB-UniRule"/>
</dbReference>
<name>A0A098B836_DESHA</name>
<dbReference type="InterPro" id="IPR007627">
    <property type="entry name" value="RNA_pol_sigma70_r2"/>
</dbReference>
<evidence type="ECO:0000256" key="5">
    <source>
        <dbReference type="ARBA" id="ARBA00023163"/>
    </source>
</evidence>
<dbReference type="GO" id="GO:0016987">
    <property type="term" value="F:sigma factor activity"/>
    <property type="evidence" value="ECO:0007669"/>
    <property type="project" value="UniProtKB-UniRule"/>
</dbReference>
<comment type="function">
    <text evidence="6">Sigma factors are initiation factors that promote the attachment of RNA polymerase to specific initiation sites and are then released.</text>
</comment>
<dbReference type="InterPro" id="IPR013325">
    <property type="entry name" value="RNA_pol_sigma_r2"/>
</dbReference>
<evidence type="ECO:0000256" key="4">
    <source>
        <dbReference type="ARBA" id="ARBA00023125"/>
    </source>
</evidence>
<dbReference type="HAMAP" id="MF_02064">
    <property type="entry name" value="Sigma70_SigI"/>
    <property type="match status" value="1"/>
</dbReference>
<keyword evidence="2 6" id="KW-0805">Transcription regulation</keyword>
<evidence type="ECO:0000256" key="6">
    <source>
        <dbReference type="HAMAP-Rule" id="MF_02064"/>
    </source>
</evidence>
<dbReference type="Gene3D" id="1.10.1740.10">
    <property type="match status" value="1"/>
</dbReference>
<dbReference type="NCBIfam" id="NF006177">
    <property type="entry name" value="PRK08311.2-5"/>
    <property type="match status" value="1"/>
</dbReference>
<feature type="DNA-binding region" description="H-T-H motif" evidence="6">
    <location>
        <begin position="187"/>
        <end position="206"/>
    </location>
</feature>
<dbReference type="AlphaFoldDB" id="A0A098B836"/>
<gene>
    <name evidence="6" type="primary">sigI</name>
    <name evidence="8" type="ORF">DPCES_5138</name>
</gene>
<feature type="short sequence motif" description="Polymerase core binding" evidence="6">
    <location>
        <begin position="49"/>
        <end position="62"/>
    </location>
</feature>
<feature type="domain" description="RNA polymerase sigma-70 region 2" evidence="7">
    <location>
        <begin position="48"/>
        <end position="93"/>
    </location>
</feature>
<evidence type="ECO:0000256" key="1">
    <source>
        <dbReference type="ARBA" id="ARBA00022490"/>
    </source>
</evidence>
<dbReference type="GO" id="GO:0005737">
    <property type="term" value="C:cytoplasm"/>
    <property type="evidence" value="ECO:0007669"/>
    <property type="project" value="UniProtKB-SubCell"/>
</dbReference>
<reference evidence="8" key="1">
    <citation type="submission" date="2014-07" db="EMBL/GenBank/DDBJ databases">
        <authorList>
            <person name="Hornung V.Bastian."/>
        </authorList>
    </citation>
    <scope>NUCLEOTIDE SEQUENCE</scope>
    <source>
        <strain evidence="8">PCE-S</strain>
    </source>
</reference>
<evidence type="ECO:0000256" key="2">
    <source>
        <dbReference type="ARBA" id="ARBA00023015"/>
    </source>
</evidence>
<evidence type="ECO:0000256" key="3">
    <source>
        <dbReference type="ARBA" id="ARBA00023082"/>
    </source>
</evidence>
<sequence length="237" mass="28096">MPEWEFKWSWEKITLDPQAREDFLQESQPFIRHVSIQTCHRTLEWGRDEELSEALIAFNEAIEHYEEERGVPFLAYARLLIKRRLIDYYRKQRLREALPMDQDEVGQAVDIHVGLQEFRERQQNQERAAEIQEFSLALKKYGLSFQVLAEVCPKHRDSRETLLGVARTLALSPELWQQVERTGKLPMQALTLKTKVHPKVLERGRKYILAVALLIANQHDYIYLREYVLPKERRAEG</sequence>
<keyword evidence="3 6" id="KW-0731">Sigma factor</keyword>
<dbReference type="GO" id="GO:0003677">
    <property type="term" value="F:DNA binding"/>
    <property type="evidence" value="ECO:0007669"/>
    <property type="project" value="UniProtKB-UniRule"/>
</dbReference>
<dbReference type="InterPro" id="IPR014244">
    <property type="entry name" value="RNA_pol_sigma-I"/>
</dbReference>
<comment type="subunit">
    <text evidence="6">Interacts with RsgI.</text>
</comment>
<organism evidence="8">
    <name type="scientific">Desulfitobacterium hafniense</name>
    <name type="common">Desulfitobacterium frappieri</name>
    <dbReference type="NCBI Taxonomy" id="49338"/>
    <lineage>
        <taxon>Bacteria</taxon>
        <taxon>Bacillati</taxon>
        <taxon>Bacillota</taxon>
        <taxon>Clostridia</taxon>
        <taxon>Eubacteriales</taxon>
        <taxon>Desulfitobacteriaceae</taxon>
        <taxon>Desulfitobacterium</taxon>
    </lineage>
</organism>
<keyword evidence="5 6" id="KW-0804">Transcription</keyword>
<keyword evidence="4 6" id="KW-0238">DNA-binding</keyword>
<comment type="activity regulation">
    <text evidence="6">Negatively regulated by the anti-sigma-I factor RsgI.</text>
</comment>
<dbReference type="PATRIC" id="fig|49338.4.peg.5532"/>
<evidence type="ECO:0000259" key="7">
    <source>
        <dbReference type="Pfam" id="PF04542"/>
    </source>
</evidence>
<keyword evidence="1 6" id="KW-0963">Cytoplasm</keyword>
<protein>
    <recommendedName>
        <fullName evidence="6">RNA polymerase sigma factor SigI</fullName>
    </recommendedName>
</protein>
<proteinExistence type="inferred from homology"/>
<comment type="similarity">
    <text evidence="6">Belongs to the sigma-70 factor family. SigI subfamily.</text>
</comment>
<dbReference type="EMBL" id="LK996017">
    <property type="protein sequence ID" value="CDX05024.1"/>
    <property type="molecule type" value="Genomic_DNA"/>
</dbReference>
<dbReference type="Pfam" id="PF04542">
    <property type="entry name" value="Sigma70_r2"/>
    <property type="match status" value="1"/>
</dbReference>
<dbReference type="NCBIfam" id="TIGR02895">
    <property type="entry name" value="spore_sigI"/>
    <property type="match status" value="1"/>
</dbReference>
<keyword evidence="6" id="KW-0346">Stress response</keyword>